<comment type="caution">
    <text evidence="2">The sequence shown here is derived from an EMBL/GenBank/DDBJ whole genome shotgun (WGS) entry which is preliminary data.</text>
</comment>
<dbReference type="AlphaFoldDB" id="A0A087BLV5"/>
<dbReference type="Proteomes" id="UP000029024">
    <property type="component" value="Unassembled WGS sequence"/>
</dbReference>
<feature type="region of interest" description="Disordered" evidence="1">
    <location>
        <begin position="196"/>
        <end position="217"/>
    </location>
</feature>
<evidence type="ECO:0000256" key="1">
    <source>
        <dbReference type="SAM" id="MobiDB-lite"/>
    </source>
</evidence>
<proteinExistence type="predicted"/>
<accession>A0A087BLV5</accession>
<gene>
    <name evidence="2" type="ORF">BLSS_1690</name>
</gene>
<name>A0A087BLV5_BIFLN</name>
<evidence type="ECO:0000313" key="3">
    <source>
        <dbReference type="Proteomes" id="UP000029024"/>
    </source>
</evidence>
<sequence>MHSRDHSGRGDAVGHVHRMAQRVPRRRVVYDHVCRPIRAGTPSSFPRQSPSTCPACPLTDTSHCSSIEQGGTYDTWYRGEFLAVCGGKSEFYYLSQCFGFAFWARFTIGRRYPGRAASCWGSCRGCRCVFGLSVMLVLFVDRAKCGTTRGFRGFSSAVPQRARGMIMVRNGDWRDCAVLAVDSVERHERQTIDFSTIPRSCGTPRGNRPNPRAVPQA</sequence>
<dbReference type="EMBL" id="JGZA01000006">
    <property type="protein sequence ID" value="KFI72005.1"/>
    <property type="molecule type" value="Genomic_DNA"/>
</dbReference>
<reference evidence="2 3" key="1">
    <citation type="submission" date="2014-03" db="EMBL/GenBank/DDBJ databases">
        <title>Genomics of Bifidobacteria.</title>
        <authorList>
            <person name="Ventura M."/>
            <person name="Milani C."/>
            <person name="Lugli G.A."/>
        </authorList>
    </citation>
    <scope>NUCLEOTIDE SEQUENCE [LARGE SCALE GENOMIC DNA]</scope>
    <source>
        <strain evidence="2 3">LMG 21814</strain>
    </source>
</reference>
<evidence type="ECO:0000313" key="2">
    <source>
        <dbReference type="EMBL" id="KFI72005.1"/>
    </source>
</evidence>
<organism evidence="2 3">
    <name type="scientific">Bifidobacterium longum subsp. suis</name>
    <dbReference type="NCBI Taxonomy" id="1695"/>
    <lineage>
        <taxon>Bacteria</taxon>
        <taxon>Bacillati</taxon>
        <taxon>Actinomycetota</taxon>
        <taxon>Actinomycetes</taxon>
        <taxon>Bifidobacteriales</taxon>
        <taxon>Bifidobacteriaceae</taxon>
        <taxon>Bifidobacterium</taxon>
    </lineage>
</organism>
<protein>
    <submittedName>
        <fullName evidence="2">Uncharacterized protein</fullName>
    </submittedName>
</protein>